<dbReference type="PANTHER" id="PTHR19136:SF81">
    <property type="entry name" value="MOLYBDENUM COFACTOR GUANYLYLTRANSFERASE"/>
    <property type="match status" value="1"/>
</dbReference>
<dbReference type="RefSeq" id="WP_309829519.1">
    <property type="nucleotide sequence ID" value="NZ_JAVIZX010000001.1"/>
</dbReference>
<evidence type="ECO:0000256" key="7">
    <source>
        <dbReference type="ARBA" id="ARBA00023150"/>
    </source>
</evidence>
<dbReference type="Gene3D" id="3.90.550.10">
    <property type="entry name" value="Spore Coat Polysaccharide Biosynthesis Protein SpsA, Chain A"/>
    <property type="match status" value="1"/>
</dbReference>
<dbReference type="EMBL" id="JAVIZX010000001">
    <property type="protein sequence ID" value="MDR6215145.1"/>
    <property type="molecule type" value="Genomic_DNA"/>
</dbReference>
<dbReference type="NCBIfam" id="TIGR02665">
    <property type="entry name" value="molyb_mobA"/>
    <property type="match status" value="1"/>
</dbReference>
<keyword evidence="1 8" id="KW-0963">Cytoplasm</keyword>
<evidence type="ECO:0000256" key="6">
    <source>
        <dbReference type="ARBA" id="ARBA00023134"/>
    </source>
</evidence>
<comment type="cofactor">
    <cofactor evidence="8">
        <name>Mg(2+)</name>
        <dbReference type="ChEBI" id="CHEBI:18420"/>
    </cofactor>
</comment>
<evidence type="ECO:0000256" key="8">
    <source>
        <dbReference type="HAMAP-Rule" id="MF_00316"/>
    </source>
</evidence>
<dbReference type="InterPro" id="IPR029044">
    <property type="entry name" value="Nucleotide-diphossugar_trans"/>
</dbReference>
<dbReference type="HAMAP" id="MF_00316">
    <property type="entry name" value="MobA"/>
    <property type="match status" value="1"/>
</dbReference>
<keyword evidence="7 8" id="KW-0501">Molybdenum cofactor biosynthesis</keyword>
<dbReference type="Proteomes" id="UP001267710">
    <property type="component" value="Unassembled WGS sequence"/>
</dbReference>
<dbReference type="GO" id="GO:0061603">
    <property type="term" value="F:molybdenum cofactor guanylyltransferase activity"/>
    <property type="evidence" value="ECO:0007669"/>
    <property type="project" value="UniProtKB-EC"/>
</dbReference>
<comment type="caution">
    <text evidence="10">The sequence shown here is derived from an EMBL/GenBank/DDBJ whole genome shotgun (WGS) entry which is preliminary data.</text>
</comment>
<dbReference type="InterPro" id="IPR025877">
    <property type="entry name" value="MobA-like_NTP_Trfase"/>
</dbReference>
<evidence type="ECO:0000256" key="3">
    <source>
        <dbReference type="ARBA" id="ARBA00022723"/>
    </source>
</evidence>
<comment type="caution">
    <text evidence="8">Lacks conserved residue(s) required for the propagation of feature annotation.</text>
</comment>
<feature type="binding site" evidence="8">
    <location>
        <begin position="26"/>
        <end position="28"/>
    </location>
    <ligand>
        <name>GTP</name>
        <dbReference type="ChEBI" id="CHEBI:37565"/>
    </ligand>
</feature>
<protein>
    <recommendedName>
        <fullName evidence="8">Molybdenum cofactor guanylyltransferase</fullName>
        <shortName evidence="8">MoCo guanylyltransferase</shortName>
        <ecNumber evidence="8">2.7.7.77</ecNumber>
    </recommendedName>
    <alternativeName>
        <fullName evidence="8">GTP:molybdopterin guanylyltransferase</fullName>
    </alternativeName>
    <alternativeName>
        <fullName evidence="8">Mo-MPT guanylyltransferase</fullName>
    </alternativeName>
    <alternativeName>
        <fullName evidence="8">Molybdopterin guanylyltransferase</fullName>
    </alternativeName>
    <alternativeName>
        <fullName evidence="8">Molybdopterin-guanine dinucleotide synthase</fullName>
        <shortName evidence="8">MGD synthase</shortName>
    </alternativeName>
</protein>
<feature type="binding site" evidence="8">
    <location>
        <position position="115"/>
    </location>
    <ligand>
        <name>Mg(2+)</name>
        <dbReference type="ChEBI" id="CHEBI:18420"/>
    </ligand>
</feature>
<comment type="domain">
    <text evidence="8">The N-terminal domain determines nucleotide recognition and specific binding, while the C-terminal domain determines the specific binding to the target protein.</text>
</comment>
<evidence type="ECO:0000256" key="5">
    <source>
        <dbReference type="ARBA" id="ARBA00022842"/>
    </source>
</evidence>
<keyword evidence="5 8" id="KW-0460">Magnesium</keyword>
<feature type="domain" description="MobA-like NTP transferase" evidence="9">
    <location>
        <begin position="23"/>
        <end position="185"/>
    </location>
</feature>
<organism evidence="10 11">
    <name type="scientific">Paracidovorax wautersii</name>
    <dbReference type="NCBI Taxonomy" id="1177982"/>
    <lineage>
        <taxon>Bacteria</taxon>
        <taxon>Pseudomonadati</taxon>
        <taxon>Pseudomonadota</taxon>
        <taxon>Betaproteobacteria</taxon>
        <taxon>Burkholderiales</taxon>
        <taxon>Comamonadaceae</taxon>
        <taxon>Paracidovorax</taxon>
    </lineage>
</organism>
<comment type="subunit">
    <text evidence="8">Monomer.</text>
</comment>
<dbReference type="SUPFAM" id="SSF53448">
    <property type="entry name" value="Nucleotide-diphospho-sugar transferases"/>
    <property type="match status" value="1"/>
</dbReference>
<dbReference type="InterPro" id="IPR013482">
    <property type="entry name" value="Molybde_CF_guanTrfase"/>
</dbReference>
<keyword evidence="6 8" id="KW-0342">GTP-binding</keyword>
<feature type="binding site" evidence="8">
    <location>
        <position position="85"/>
    </location>
    <ligand>
        <name>GTP</name>
        <dbReference type="ChEBI" id="CHEBI:37565"/>
    </ligand>
</feature>
<keyword evidence="3 8" id="KW-0479">Metal-binding</keyword>
<dbReference type="CDD" id="cd02503">
    <property type="entry name" value="MobA"/>
    <property type="match status" value="1"/>
</dbReference>
<comment type="catalytic activity">
    <reaction evidence="8">
        <text>Mo-molybdopterin + GTP + H(+) = Mo-molybdopterin guanine dinucleotide + diphosphate</text>
        <dbReference type="Rhea" id="RHEA:34243"/>
        <dbReference type="ChEBI" id="CHEBI:15378"/>
        <dbReference type="ChEBI" id="CHEBI:33019"/>
        <dbReference type="ChEBI" id="CHEBI:37565"/>
        <dbReference type="ChEBI" id="CHEBI:71302"/>
        <dbReference type="ChEBI" id="CHEBI:71310"/>
        <dbReference type="EC" id="2.7.7.77"/>
    </reaction>
</comment>
<feature type="binding site" evidence="8">
    <location>
        <position position="115"/>
    </location>
    <ligand>
        <name>GTP</name>
        <dbReference type="ChEBI" id="CHEBI:37565"/>
    </ligand>
</feature>
<reference evidence="10 11" key="1">
    <citation type="submission" date="2023-08" db="EMBL/GenBank/DDBJ databases">
        <title>Functional and genomic diversity of the sorghum phyllosphere microbiome.</title>
        <authorList>
            <person name="Shade A."/>
        </authorList>
    </citation>
    <scope>NUCLEOTIDE SEQUENCE [LARGE SCALE GENOMIC DNA]</scope>
    <source>
        <strain evidence="10 11">SORGH_AS_0335</strain>
    </source>
</reference>
<keyword evidence="10" id="KW-0548">Nucleotidyltransferase</keyword>
<gene>
    <name evidence="8" type="primary">mobA</name>
    <name evidence="10" type="ORF">QE399_002834</name>
</gene>
<keyword evidence="2 8" id="KW-0808">Transferase</keyword>
<proteinExistence type="inferred from homology"/>
<comment type="subcellular location">
    <subcellularLocation>
        <location evidence="8">Cytoplasm</location>
    </subcellularLocation>
</comment>
<comment type="similarity">
    <text evidence="8">Belongs to the MobA family.</text>
</comment>
<sequence length="225" mass="23022">MADPAASARRTAPAASAPHDITGLVLAGGQGSRMGGVDKGLQTFRGTPLARHALHRLQPQVGAVLLSANRNAKDYAVWGAPVLADGVADFAGPLAGFLAGLQHCSTGWLLTVPCDTPLFPTDLAQRLAQAAQAAGTALAIAAAPESDAGTGATVLRRQPVFCLLRATLQADLAGYLDSGGRKIGAWLARHPCAVAAFDRPGDDPQAFANANTLAELQALEHARPA</sequence>
<name>A0ABU1ID38_9BURK</name>
<dbReference type="Pfam" id="PF12804">
    <property type="entry name" value="NTP_transf_3"/>
    <property type="match status" value="1"/>
</dbReference>
<evidence type="ECO:0000256" key="2">
    <source>
        <dbReference type="ARBA" id="ARBA00022679"/>
    </source>
</evidence>
<comment type="function">
    <text evidence="8">Transfers a GMP moiety from GTP to Mo-molybdopterin (Mo-MPT) cofactor (Moco or molybdenum cofactor) to form Mo-molybdopterin guanine dinucleotide (Mo-MGD) cofactor.</text>
</comment>
<evidence type="ECO:0000313" key="10">
    <source>
        <dbReference type="EMBL" id="MDR6215145.1"/>
    </source>
</evidence>
<evidence type="ECO:0000256" key="1">
    <source>
        <dbReference type="ARBA" id="ARBA00022490"/>
    </source>
</evidence>
<feature type="binding site" evidence="8">
    <location>
        <position position="39"/>
    </location>
    <ligand>
        <name>GTP</name>
        <dbReference type="ChEBI" id="CHEBI:37565"/>
    </ligand>
</feature>
<dbReference type="EC" id="2.7.7.77" evidence="8"/>
<evidence type="ECO:0000259" key="9">
    <source>
        <dbReference type="Pfam" id="PF12804"/>
    </source>
</evidence>
<evidence type="ECO:0000313" key="11">
    <source>
        <dbReference type="Proteomes" id="UP001267710"/>
    </source>
</evidence>
<keyword evidence="11" id="KW-1185">Reference proteome</keyword>
<accession>A0ABU1ID38</accession>
<keyword evidence="4 8" id="KW-0547">Nucleotide-binding</keyword>
<dbReference type="PANTHER" id="PTHR19136">
    <property type="entry name" value="MOLYBDENUM COFACTOR GUANYLYLTRANSFERASE"/>
    <property type="match status" value="1"/>
</dbReference>
<evidence type="ECO:0000256" key="4">
    <source>
        <dbReference type="ARBA" id="ARBA00022741"/>
    </source>
</evidence>